<feature type="transmembrane region" description="Helical" evidence="6">
    <location>
        <begin position="95"/>
        <end position="119"/>
    </location>
</feature>
<feature type="transmembrane region" description="Helical" evidence="6">
    <location>
        <begin position="404"/>
        <end position="422"/>
    </location>
</feature>
<dbReference type="GO" id="GO:0042910">
    <property type="term" value="F:xenobiotic transmembrane transporter activity"/>
    <property type="evidence" value="ECO:0007669"/>
    <property type="project" value="InterPro"/>
</dbReference>
<comment type="similarity">
    <text evidence="2">Belongs to the multi antimicrobial extrusion (MATE) (TC 2.A.66.1) family.</text>
</comment>
<dbReference type="InterPro" id="IPR044644">
    <property type="entry name" value="DinF-like"/>
</dbReference>
<comment type="subcellular location">
    <subcellularLocation>
        <location evidence="1">Membrane</location>
        <topology evidence="1">Multi-pass membrane protein</topology>
    </subcellularLocation>
</comment>
<evidence type="ECO:0000256" key="2">
    <source>
        <dbReference type="ARBA" id="ARBA00010199"/>
    </source>
</evidence>
<accession>A0A9W7BAK2</accession>
<keyword evidence="5 6" id="KW-0472">Membrane</keyword>
<dbReference type="PANTHER" id="PTHR42893:SF46">
    <property type="entry name" value="PROTEIN DETOXIFICATION 44, CHLOROPLASTIC"/>
    <property type="match status" value="1"/>
</dbReference>
<feature type="transmembrane region" description="Helical" evidence="6">
    <location>
        <begin position="167"/>
        <end position="189"/>
    </location>
</feature>
<feature type="transmembrane region" description="Helical" evidence="6">
    <location>
        <begin position="201"/>
        <end position="221"/>
    </location>
</feature>
<dbReference type="Proteomes" id="UP001165160">
    <property type="component" value="Unassembled WGS sequence"/>
</dbReference>
<proteinExistence type="inferred from homology"/>
<feature type="transmembrane region" description="Helical" evidence="6">
    <location>
        <begin position="428"/>
        <end position="447"/>
    </location>
</feature>
<protein>
    <recommendedName>
        <fullName evidence="9">Protein DETOXIFICATION</fullName>
    </recommendedName>
</protein>
<evidence type="ECO:0000256" key="3">
    <source>
        <dbReference type="ARBA" id="ARBA00022692"/>
    </source>
</evidence>
<evidence type="ECO:0000256" key="4">
    <source>
        <dbReference type="ARBA" id="ARBA00022989"/>
    </source>
</evidence>
<evidence type="ECO:0000313" key="7">
    <source>
        <dbReference type="EMBL" id="GMH85081.1"/>
    </source>
</evidence>
<name>A0A9W7BAK2_9STRA</name>
<evidence type="ECO:0000256" key="1">
    <source>
        <dbReference type="ARBA" id="ARBA00004141"/>
    </source>
</evidence>
<evidence type="ECO:0008006" key="9">
    <source>
        <dbReference type="Google" id="ProtNLM"/>
    </source>
</evidence>
<sequence length="483" mass="52809">MSDVTFLKLLKQSVLAIANEVSPYVAIVATTSLLSHHATSSRNSSTDVTAAFSGVQSSTSFVTGLFNFLIAVVMNHVGNAVGAKAWGEVGPRIRFSVFSTLLVGVVCCLLLLLLEDFILIDLLEYDEEVLDLARVYYKWRAFTVPAQLLLKVSTGVLAGLQMLRAFSFLNIGVAIAETSGIALALALWTSNDDTLKTAGEVSFAVNSAGSVAGLLLVFVSLPKRTMQENSEMRDPLLVSADSDNAAKKFSPLEFLKNSRDMLIRSLFLQSSVWSMSILASRLGSDILSAHHVALLLWMTTSYVIDGFADLGTMIGSKLLGEGDVKGFKKMRMLLVRMSLATGILCAAIIAMFRDSIIKILLANPTSTSTDALHALWPLLCLAQISNSLVFVYDGIMSGCSQFRFVRNVLVSGILFIFAPTLVFEYTIFPGYITLVGIWVSKCALNFWRAATSVYRIHCVVLKEYDKEYDKEDDDKDDNDTIIT</sequence>
<dbReference type="GO" id="GO:0015297">
    <property type="term" value="F:antiporter activity"/>
    <property type="evidence" value="ECO:0007669"/>
    <property type="project" value="InterPro"/>
</dbReference>
<evidence type="ECO:0000256" key="5">
    <source>
        <dbReference type="ARBA" id="ARBA00023136"/>
    </source>
</evidence>
<gene>
    <name evidence="7" type="ORF">TrVE_jg14211</name>
</gene>
<dbReference type="PANTHER" id="PTHR42893">
    <property type="entry name" value="PROTEIN DETOXIFICATION 44, CHLOROPLASTIC-RELATED"/>
    <property type="match status" value="1"/>
</dbReference>
<keyword evidence="8" id="KW-1185">Reference proteome</keyword>
<keyword evidence="4 6" id="KW-1133">Transmembrane helix</keyword>
<dbReference type="InterPro" id="IPR002528">
    <property type="entry name" value="MATE_fam"/>
</dbReference>
<dbReference type="GO" id="GO:0016020">
    <property type="term" value="C:membrane"/>
    <property type="evidence" value="ECO:0007669"/>
    <property type="project" value="UniProtKB-SubCell"/>
</dbReference>
<evidence type="ECO:0000256" key="6">
    <source>
        <dbReference type="SAM" id="Phobius"/>
    </source>
</evidence>
<dbReference type="EMBL" id="BRXX01000045">
    <property type="protein sequence ID" value="GMH85081.1"/>
    <property type="molecule type" value="Genomic_DNA"/>
</dbReference>
<dbReference type="AlphaFoldDB" id="A0A9W7BAK2"/>
<reference evidence="8" key="1">
    <citation type="journal article" date="2023" name="Commun. Biol.">
        <title>Genome analysis of Parmales, the sister group of diatoms, reveals the evolutionary specialization of diatoms from phago-mixotrophs to photoautotrophs.</title>
        <authorList>
            <person name="Ban H."/>
            <person name="Sato S."/>
            <person name="Yoshikawa S."/>
            <person name="Yamada K."/>
            <person name="Nakamura Y."/>
            <person name="Ichinomiya M."/>
            <person name="Sato N."/>
            <person name="Blanc-Mathieu R."/>
            <person name="Endo H."/>
            <person name="Kuwata A."/>
            <person name="Ogata H."/>
        </authorList>
    </citation>
    <scope>NUCLEOTIDE SEQUENCE [LARGE SCALE GENOMIC DNA]</scope>
    <source>
        <strain evidence="8">NIES 3699</strain>
    </source>
</reference>
<comment type="caution">
    <text evidence="7">The sequence shown here is derived from an EMBL/GenBank/DDBJ whole genome shotgun (WGS) entry which is preliminary data.</text>
</comment>
<keyword evidence="3 6" id="KW-0812">Transmembrane</keyword>
<feature type="transmembrane region" description="Helical" evidence="6">
    <location>
        <begin position="139"/>
        <end position="160"/>
    </location>
</feature>
<feature type="transmembrane region" description="Helical" evidence="6">
    <location>
        <begin position="372"/>
        <end position="392"/>
    </location>
</feature>
<dbReference type="Pfam" id="PF01554">
    <property type="entry name" value="MatE"/>
    <property type="match status" value="2"/>
</dbReference>
<organism evidence="7 8">
    <name type="scientific">Triparma verrucosa</name>
    <dbReference type="NCBI Taxonomy" id="1606542"/>
    <lineage>
        <taxon>Eukaryota</taxon>
        <taxon>Sar</taxon>
        <taxon>Stramenopiles</taxon>
        <taxon>Ochrophyta</taxon>
        <taxon>Bolidophyceae</taxon>
        <taxon>Parmales</taxon>
        <taxon>Triparmaceae</taxon>
        <taxon>Triparma</taxon>
    </lineage>
</organism>
<feature type="transmembrane region" description="Helical" evidence="6">
    <location>
        <begin position="61"/>
        <end position="83"/>
    </location>
</feature>
<feature type="transmembrane region" description="Helical" evidence="6">
    <location>
        <begin position="333"/>
        <end position="352"/>
    </location>
</feature>
<evidence type="ECO:0000313" key="8">
    <source>
        <dbReference type="Proteomes" id="UP001165160"/>
    </source>
</evidence>